<sequence>MCATSPALGRRCSRVPAPEPRSSRIQTSRFIPGPPSRSWWSEGCLQAPGGERGEARARRGLSHAFTHSSRRAFVTPGPAKEGYKVQLHRTASLHRAAQSTEMKILAQKTEPCVQLHCPATPDLLALRSPHGQRQMGKRRFPTLSGL</sequence>
<accession>A0A3L8ST34</accession>
<evidence type="ECO:0000313" key="3">
    <source>
        <dbReference type="Proteomes" id="UP000276834"/>
    </source>
</evidence>
<gene>
    <name evidence="2" type="ORF">DV515_00003544</name>
</gene>
<dbReference type="Proteomes" id="UP000276834">
    <property type="component" value="Unassembled WGS sequence"/>
</dbReference>
<feature type="region of interest" description="Disordered" evidence="1">
    <location>
        <begin position="1"/>
        <end position="34"/>
    </location>
</feature>
<dbReference type="AlphaFoldDB" id="A0A3L8ST34"/>
<comment type="caution">
    <text evidence="2">The sequence shown here is derived from an EMBL/GenBank/DDBJ whole genome shotgun (WGS) entry which is preliminary data.</text>
</comment>
<evidence type="ECO:0000256" key="1">
    <source>
        <dbReference type="SAM" id="MobiDB-lite"/>
    </source>
</evidence>
<name>A0A3L8ST34_CHLGU</name>
<dbReference type="EMBL" id="QUSF01000007">
    <property type="protein sequence ID" value="RLW07819.1"/>
    <property type="molecule type" value="Genomic_DNA"/>
</dbReference>
<evidence type="ECO:0000313" key="2">
    <source>
        <dbReference type="EMBL" id="RLW07819.1"/>
    </source>
</evidence>
<proteinExistence type="predicted"/>
<keyword evidence="3" id="KW-1185">Reference proteome</keyword>
<organism evidence="2 3">
    <name type="scientific">Chloebia gouldiae</name>
    <name type="common">Gouldian finch</name>
    <name type="synonym">Erythrura gouldiae</name>
    <dbReference type="NCBI Taxonomy" id="44316"/>
    <lineage>
        <taxon>Eukaryota</taxon>
        <taxon>Metazoa</taxon>
        <taxon>Chordata</taxon>
        <taxon>Craniata</taxon>
        <taxon>Vertebrata</taxon>
        <taxon>Euteleostomi</taxon>
        <taxon>Archelosauria</taxon>
        <taxon>Archosauria</taxon>
        <taxon>Dinosauria</taxon>
        <taxon>Saurischia</taxon>
        <taxon>Theropoda</taxon>
        <taxon>Coelurosauria</taxon>
        <taxon>Aves</taxon>
        <taxon>Neognathae</taxon>
        <taxon>Neoaves</taxon>
        <taxon>Telluraves</taxon>
        <taxon>Australaves</taxon>
        <taxon>Passeriformes</taxon>
        <taxon>Passeroidea</taxon>
        <taxon>Passeridae</taxon>
        <taxon>Chloebia</taxon>
    </lineage>
</organism>
<reference evidence="2 3" key="1">
    <citation type="journal article" date="2018" name="Proc. R. Soc. B">
        <title>A non-coding region near Follistatin controls head colour polymorphism in the Gouldian finch.</title>
        <authorList>
            <person name="Toomey M.B."/>
            <person name="Marques C.I."/>
            <person name="Andrade P."/>
            <person name="Araujo P.M."/>
            <person name="Sabatino S."/>
            <person name="Gazda M.A."/>
            <person name="Afonso S."/>
            <person name="Lopes R.J."/>
            <person name="Corbo J.C."/>
            <person name="Carneiro M."/>
        </authorList>
    </citation>
    <scope>NUCLEOTIDE SEQUENCE [LARGE SCALE GENOMIC DNA]</scope>
    <source>
        <strain evidence="2">Red01</strain>
        <tissue evidence="2">Muscle</tissue>
    </source>
</reference>
<protein>
    <submittedName>
        <fullName evidence="2">Uncharacterized protein</fullName>
    </submittedName>
</protein>